<evidence type="ECO:0000313" key="5">
    <source>
        <dbReference type="EMBL" id="KTC99839.1"/>
    </source>
</evidence>
<dbReference type="RefSeq" id="WP_058525380.1">
    <property type="nucleotide sequence ID" value="NZ_CAAAHY010000020.1"/>
</dbReference>
<evidence type="ECO:0000256" key="2">
    <source>
        <dbReference type="SAM" id="Phobius"/>
    </source>
</evidence>
<keyword evidence="6" id="KW-1185">Reference proteome</keyword>
<accession>A0A0W0TW39</accession>
<protein>
    <submittedName>
        <fullName evidence="5">KQDN repeat-containing protein</fullName>
    </submittedName>
</protein>
<dbReference type="Proteomes" id="UP000054773">
    <property type="component" value="Unassembled WGS sequence"/>
</dbReference>
<dbReference type="EMBL" id="LNYA01000002">
    <property type="protein sequence ID" value="KTC99839.1"/>
    <property type="molecule type" value="Genomic_DNA"/>
</dbReference>
<dbReference type="InterPro" id="IPR025738">
    <property type="entry name" value="BatD"/>
</dbReference>
<dbReference type="InterPro" id="IPR057699">
    <property type="entry name" value="DUF7939"/>
</dbReference>
<proteinExistence type="predicted"/>
<comment type="caution">
    <text evidence="5">The sequence shown here is derived from an EMBL/GenBank/DDBJ whole genome shotgun (WGS) entry which is preliminary data.</text>
</comment>
<feature type="compositionally biased region" description="Polar residues" evidence="1">
    <location>
        <begin position="386"/>
        <end position="401"/>
    </location>
</feature>
<dbReference type="Pfam" id="PF13584">
    <property type="entry name" value="BatD"/>
    <property type="match status" value="1"/>
</dbReference>
<evidence type="ECO:0000256" key="3">
    <source>
        <dbReference type="SAM" id="SignalP"/>
    </source>
</evidence>
<dbReference type="PANTHER" id="PTHR40940">
    <property type="entry name" value="PROTEIN BATD-RELATED"/>
    <property type="match status" value="1"/>
</dbReference>
<feature type="chain" id="PRO_5006913438" evidence="3">
    <location>
        <begin position="20"/>
        <end position="544"/>
    </location>
</feature>
<evidence type="ECO:0000256" key="1">
    <source>
        <dbReference type="SAM" id="MobiDB-lite"/>
    </source>
</evidence>
<evidence type="ECO:0000313" key="6">
    <source>
        <dbReference type="Proteomes" id="UP000054773"/>
    </source>
</evidence>
<gene>
    <name evidence="5" type="ORF">Lery_0193</name>
</gene>
<name>A0A0W0TW39_LEGER</name>
<dbReference type="OrthoDB" id="5293418at2"/>
<evidence type="ECO:0000259" key="4">
    <source>
        <dbReference type="Pfam" id="PF25607"/>
    </source>
</evidence>
<feature type="signal peptide" evidence="3">
    <location>
        <begin position="1"/>
        <end position="19"/>
    </location>
</feature>
<dbReference type="Pfam" id="PF25607">
    <property type="entry name" value="DUF7939"/>
    <property type="match status" value="1"/>
</dbReference>
<sequence length="544" mass="60155">MKRCLILIGLTLWLGLAQAAVTLQVDSQKVQMGQPFRLTLTLDDEAGLPDLTPLRKDFTVVGTERSINYTVINGQARSVNQWIIMLMPKRTGMLTIPAIRIGQEQTAATTVEVMEDQPDETQSMDEPKDIMLLTEVSDEHPYVNQQVIYTVKLYYNRRLLDADYQTPEINDGLLVPLGEGRRYQKSINGIAYAVEEQQYALFPQKSGPLKIKSPVYNALVADVIPRRASVKAKTTTLMVKPAPANAGTNWFPAKQVQLTESYDEPSLRLKQGDTLTRTITVQATGAAAQLMPRLNLQKSDEYSIYPEKPVEKTTLQADNLVGTTTLKVTYLLNKSGKIVIPELKLPWFNTVTHRAVVATLPARTLNVASLGDSTQSAPTASGPLLKSSQSPATGQSAQVASSAEPEKNNLLAWILAALFALAWMITLLLWWLKQKRPSPHRHFAASRKKLREACLANDPSAAKDALLAWANLQWPEAGILQINDITRVVRDAGLKRQLALLSEAVYQSGQHTWSGEPLWRCVVTLKNSQGTPMKADPLPPINPL</sequence>
<keyword evidence="3" id="KW-0732">Signal</keyword>
<feature type="transmembrane region" description="Helical" evidence="2">
    <location>
        <begin position="410"/>
        <end position="432"/>
    </location>
</feature>
<organism evidence="5 6">
    <name type="scientific">Legionella erythra</name>
    <dbReference type="NCBI Taxonomy" id="448"/>
    <lineage>
        <taxon>Bacteria</taxon>
        <taxon>Pseudomonadati</taxon>
        <taxon>Pseudomonadota</taxon>
        <taxon>Gammaproteobacteria</taxon>
        <taxon>Legionellales</taxon>
        <taxon>Legionellaceae</taxon>
        <taxon>Legionella</taxon>
    </lineage>
</organism>
<keyword evidence="2" id="KW-0812">Transmembrane</keyword>
<dbReference type="AlphaFoldDB" id="A0A0W0TW39"/>
<dbReference type="STRING" id="448.Lery_0193"/>
<dbReference type="PATRIC" id="fig|448.7.peg.199"/>
<feature type="domain" description="DUF7939" evidence="4">
    <location>
        <begin position="445"/>
        <end position="528"/>
    </location>
</feature>
<feature type="region of interest" description="Disordered" evidence="1">
    <location>
        <begin position="371"/>
        <end position="401"/>
    </location>
</feature>
<keyword evidence="2" id="KW-1133">Transmembrane helix</keyword>
<reference evidence="5 6" key="1">
    <citation type="submission" date="2015-11" db="EMBL/GenBank/DDBJ databases">
        <title>Genomic analysis of 38 Legionella species identifies large and diverse effector repertoires.</title>
        <authorList>
            <person name="Burstein D."/>
            <person name="Amaro F."/>
            <person name="Zusman T."/>
            <person name="Lifshitz Z."/>
            <person name="Cohen O."/>
            <person name="Gilbert J.A."/>
            <person name="Pupko T."/>
            <person name="Shuman H.A."/>
            <person name="Segal G."/>
        </authorList>
    </citation>
    <scope>NUCLEOTIDE SEQUENCE [LARGE SCALE GENOMIC DNA]</scope>
    <source>
        <strain evidence="5 6">SE-32A-C8</strain>
    </source>
</reference>
<keyword evidence="2" id="KW-0472">Membrane</keyword>
<dbReference type="PANTHER" id="PTHR40940:SF1">
    <property type="entry name" value="PROTEIN BATD"/>
    <property type="match status" value="1"/>
</dbReference>